<evidence type="ECO:0000256" key="3">
    <source>
        <dbReference type="ARBA" id="ARBA00022840"/>
    </source>
</evidence>
<organism evidence="6 7">
    <name type="scientific">Plantibacter flavus</name>
    <dbReference type="NCBI Taxonomy" id="150123"/>
    <lineage>
        <taxon>Bacteria</taxon>
        <taxon>Bacillati</taxon>
        <taxon>Actinomycetota</taxon>
        <taxon>Actinomycetes</taxon>
        <taxon>Micrococcales</taxon>
        <taxon>Microbacteriaceae</taxon>
        <taxon>Plantibacter</taxon>
    </lineage>
</organism>
<dbReference type="InterPro" id="IPR027417">
    <property type="entry name" value="P-loop_NTPase"/>
</dbReference>
<comment type="caution">
    <text evidence="6">The sequence shown here is derived from an EMBL/GenBank/DDBJ whole genome shotgun (WGS) entry which is preliminary data.</text>
</comment>
<accession>A0A3N2BLH0</accession>
<name>A0A3N2BLH0_9MICO</name>
<evidence type="ECO:0000259" key="5">
    <source>
        <dbReference type="Pfam" id="PF00437"/>
    </source>
</evidence>
<dbReference type="SUPFAM" id="SSF52540">
    <property type="entry name" value="P-loop containing nucleoside triphosphate hydrolases"/>
    <property type="match status" value="1"/>
</dbReference>
<evidence type="ECO:0000313" key="6">
    <source>
        <dbReference type="EMBL" id="ROR76110.1"/>
    </source>
</evidence>
<gene>
    <name evidence="6" type="ORF">EDD42_4063</name>
</gene>
<dbReference type="Pfam" id="PF00437">
    <property type="entry name" value="T2SSE"/>
    <property type="match status" value="1"/>
</dbReference>
<protein>
    <submittedName>
        <fullName evidence="6">Type II secretory ATPase GspE/PulE/Tfp pilus assembly ATPase PilB-like protein</fullName>
    </submittedName>
</protein>
<dbReference type="AlphaFoldDB" id="A0A3N2BLH0"/>
<feature type="region of interest" description="Disordered" evidence="4">
    <location>
        <begin position="1"/>
        <end position="38"/>
    </location>
</feature>
<evidence type="ECO:0000256" key="4">
    <source>
        <dbReference type="SAM" id="MobiDB-lite"/>
    </source>
</evidence>
<keyword evidence="2" id="KW-0547">Nucleotide-binding</keyword>
<dbReference type="Gene3D" id="3.40.50.300">
    <property type="entry name" value="P-loop containing nucleotide triphosphate hydrolases"/>
    <property type="match status" value="1"/>
</dbReference>
<dbReference type="EMBL" id="RKHL01000002">
    <property type="protein sequence ID" value="ROR76110.1"/>
    <property type="molecule type" value="Genomic_DNA"/>
</dbReference>
<dbReference type="Proteomes" id="UP000266915">
    <property type="component" value="Unassembled WGS sequence"/>
</dbReference>
<dbReference type="GO" id="GO:0005886">
    <property type="term" value="C:plasma membrane"/>
    <property type="evidence" value="ECO:0007669"/>
    <property type="project" value="TreeGrafter"/>
</dbReference>
<keyword evidence="3" id="KW-0067">ATP-binding</keyword>
<dbReference type="InterPro" id="IPR001482">
    <property type="entry name" value="T2SS/T4SS_dom"/>
</dbReference>
<dbReference type="GO" id="GO:0005524">
    <property type="term" value="F:ATP binding"/>
    <property type="evidence" value="ECO:0007669"/>
    <property type="project" value="UniProtKB-KW"/>
</dbReference>
<dbReference type="PANTHER" id="PTHR30258:SF1">
    <property type="entry name" value="PROTEIN TRANSPORT PROTEIN HOFB HOMOLOG"/>
    <property type="match status" value="1"/>
</dbReference>
<evidence type="ECO:0000313" key="7">
    <source>
        <dbReference type="Proteomes" id="UP000266915"/>
    </source>
</evidence>
<comment type="similarity">
    <text evidence="1">Belongs to the GSP E family.</text>
</comment>
<reference evidence="6 7" key="1">
    <citation type="submission" date="2018-11" db="EMBL/GenBank/DDBJ databases">
        <title>Sequencing the genomes of 1000 actinobacteria strains.</title>
        <authorList>
            <person name="Klenk H.-P."/>
        </authorList>
    </citation>
    <scope>NUCLEOTIDE SEQUENCE [LARGE SCALE GENOMIC DNA]</scope>
    <source>
        <strain evidence="6 7">DSM 14012</strain>
    </source>
</reference>
<dbReference type="Gene3D" id="3.30.450.90">
    <property type="match status" value="1"/>
</dbReference>
<dbReference type="PANTHER" id="PTHR30258">
    <property type="entry name" value="TYPE II SECRETION SYSTEM PROTEIN GSPE-RELATED"/>
    <property type="match status" value="1"/>
</dbReference>
<evidence type="ECO:0000256" key="1">
    <source>
        <dbReference type="ARBA" id="ARBA00006611"/>
    </source>
</evidence>
<feature type="compositionally biased region" description="Low complexity" evidence="4">
    <location>
        <begin position="1"/>
        <end position="15"/>
    </location>
</feature>
<dbReference type="GO" id="GO:0016887">
    <property type="term" value="F:ATP hydrolysis activity"/>
    <property type="evidence" value="ECO:0007669"/>
    <property type="project" value="TreeGrafter"/>
</dbReference>
<proteinExistence type="inferred from homology"/>
<sequence>MIPSSGPSAAPAFAPRTSPRPVPVTAHDRPAHAATKHAAPMHRELMKPLSELIPRRGAMEFRRVFEDLVAHGVSDVHMTRSGLEGTFTVEARVDGKKQLVHTYEGTEARTITNLIKTEAGMTTDPTMVPEDGSYKLPIDGYPYRARAVALPTFDGGERLVFRLPQTGPLRSIEDLGFTAENLAATKSILDIPSGMTLLAGPTAEGKSTTALSILQYLQEMNNGVVLTLEDPVERVMPNMLQMEVKEEVAGAGFSDMMRYLVRADADILFIGEIRDRLTATAAVEIAKAGRRVIATVHATDNVGAFMRMVGLADDTPLSVLESINGIISQRLVPRLVRGTDRFSGRYPIHEVTTSTDVLTDALVENHSRAAIRAAAAPTSTSFKTTVAELVNDGITTLAEARKTVRNV</sequence>
<evidence type="ECO:0000256" key="2">
    <source>
        <dbReference type="ARBA" id="ARBA00022741"/>
    </source>
</evidence>
<keyword evidence="7" id="KW-1185">Reference proteome</keyword>
<feature type="domain" description="Bacterial type II secretion system protein E" evidence="5">
    <location>
        <begin position="63"/>
        <end position="400"/>
    </location>
</feature>